<protein>
    <submittedName>
        <fullName evidence="3">DNA-binding domain-containing protein</fullName>
    </submittedName>
</protein>
<evidence type="ECO:0000256" key="1">
    <source>
        <dbReference type="ARBA" id="ARBA00023159"/>
    </source>
</evidence>
<reference evidence="3 4" key="1">
    <citation type="journal article" date="2018" name="Mol. Plant">
        <title>The genome of Artemisia annua provides insight into the evolution of Asteraceae family and artemisinin biosynthesis.</title>
        <authorList>
            <person name="Shen Q."/>
            <person name="Zhang L."/>
            <person name="Liao Z."/>
            <person name="Wang S."/>
            <person name="Yan T."/>
            <person name="Shi P."/>
            <person name="Liu M."/>
            <person name="Fu X."/>
            <person name="Pan Q."/>
            <person name="Wang Y."/>
            <person name="Lv Z."/>
            <person name="Lu X."/>
            <person name="Zhang F."/>
            <person name="Jiang W."/>
            <person name="Ma Y."/>
            <person name="Chen M."/>
            <person name="Hao X."/>
            <person name="Li L."/>
            <person name="Tang Y."/>
            <person name="Lv G."/>
            <person name="Zhou Y."/>
            <person name="Sun X."/>
            <person name="Brodelius P.E."/>
            <person name="Rose J.K.C."/>
            <person name="Tang K."/>
        </authorList>
    </citation>
    <scope>NUCLEOTIDE SEQUENCE [LARGE SCALE GENOMIC DNA]</scope>
    <source>
        <strain evidence="4">cv. Huhao1</strain>
        <tissue evidence="3">Leaf</tissue>
    </source>
</reference>
<organism evidence="3 4">
    <name type="scientific">Artemisia annua</name>
    <name type="common">Sweet wormwood</name>
    <dbReference type="NCBI Taxonomy" id="35608"/>
    <lineage>
        <taxon>Eukaryota</taxon>
        <taxon>Viridiplantae</taxon>
        <taxon>Streptophyta</taxon>
        <taxon>Embryophyta</taxon>
        <taxon>Tracheophyta</taxon>
        <taxon>Spermatophyta</taxon>
        <taxon>Magnoliopsida</taxon>
        <taxon>eudicotyledons</taxon>
        <taxon>Gunneridae</taxon>
        <taxon>Pentapetalae</taxon>
        <taxon>asterids</taxon>
        <taxon>campanulids</taxon>
        <taxon>Asterales</taxon>
        <taxon>Asteraceae</taxon>
        <taxon>Asteroideae</taxon>
        <taxon>Anthemideae</taxon>
        <taxon>Artemisiinae</taxon>
        <taxon>Artemisia</taxon>
    </lineage>
</organism>
<evidence type="ECO:0000313" key="4">
    <source>
        <dbReference type="Proteomes" id="UP000245207"/>
    </source>
</evidence>
<dbReference type="GO" id="GO:0003677">
    <property type="term" value="F:DNA binding"/>
    <property type="evidence" value="ECO:0007669"/>
    <property type="project" value="UniProtKB-KW"/>
</dbReference>
<dbReference type="InterPro" id="IPR051758">
    <property type="entry name" value="ERF/AP2-like"/>
</dbReference>
<proteinExistence type="inferred from homology"/>
<comment type="similarity">
    <text evidence="2">Belongs to the AP2/ERF transcription factor family. ERF subfamily.</text>
</comment>
<dbReference type="EMBL" id="PKPP01000169">
    <property type="protein sequence ID" value="PWA96619.1"/>
    <property type="molecule type" value="Genomic_DNA"/>
</dbReference>
<sequence>MLRGDNAHLNFPHMKNKLKANSKNGNIVALLEAKMQSVSKEAGNTKASDLVPPLVDVKLSETETIGGGLEVNAVIGPDIGEGVQLSRMPSLDMDLIWDALLVSDA</sequence>
<evidence type="ECO:0000256" key="2">
    <source>
        <dbReference type="ARBA" id="ARBA00024343"/>
    </source>
</evidence>
<dbReference type="Proteomes" id="UP000245207">
    <property type="component" value="Unassembled WGS sequence"/>
</dbReference>
<dbReference type="AlphaFoldDB" id="A0A2U1QF20"/>
<keyword evidence="4" id="KW-1185">Reference proteome</keyword>
<evidence type="ECO:0000313" key="3">
    <source>
        <dbReference type="EMBL" id="PWA96619.1"/>
    </source>
</evidence>
<name>A0A2U1QF20_ARTAN</name>
<keyword evidence="3" id="KW-0238">DNA-binding</keyword>
<dbReference type="OrthoDB" id="777275at2759"/>
<gene>
    <name evidence="3" type="ORF">CTI12_AA037690</name>
</gene>
<comment type="caution">
    <text evidence="3">The sequence shown here is derived from an EMBL/GenBank/DDBJ whole genome shotgun (WGS) entry which is preliminary data.</text>
</comment>
<keyword evidence="1" id="KW-0010">Activator</keyword>
<dbReference type="PANTHER" id="PTHR31657">
    <property type="entry name" value="ETHYLENE-RESPONSIVE TRANSCRIPTION FACTOR ERF061"/>
    <property type="match status" value="1"/>
</dbReference>
<accession>A0A2U1QF20</accession>
<dbReference type="PANTHER" id="PTHR31657:SF40">
    <property type="entry name" value="ETHYLENE-RESPONSIVE TRANSCRIPTION FACTOR ERF062"/>
    <property type="match status" value="1"/>
</dbReference>